<evidence type="ECO:0000256" key="1">
    <source>
        <dbReference type="ARBA" id="ARBA00012493"/>
    </source>
</evidence>
<feature type="region of interest" description="Disordered" evidence="12">
    <location>
        <begin position="408"/>
        <end position="462"/>
    </location>
</feature>
<keyword evidence="10" id="KW-0863">Zinc-finger</keyword>
<dbReference type="InterPro" id="IPR043502">
    <property type="entry name" value="DNA/RNA_pol_sf"/>
</dbReference>
<evidence type="ECO:0000256" key="8">
    <source>
        <dbReference type="ARBA" id="ARBA00023125"/>
    </source>
</evidence>
<keyword evidence="10" id="KW-0862">Zinc</keyword>
<dbReference type="Pfam" id="PF17919">
    <property type="entry name" value="RT_RNaseH_2"/>
    <property type="match status" value="1"/>
</dbReference>
<dbReference type="Pfam" id="PF00078">
    <property type="entry name" value="RVT_1"/>
    <property type="match status" value="1"/>
</dbReference>
<dbReference type="Gene3D" id="3.30.420.10">
    <property type="entry name" value="Ribonuclease H-like superfamily/Ribonuclease H"/>
    <property type="match status" value="1"/>
</dbReference>
<keyword evidence="17" id="KW-1185">Reference proteome</keyword>
<feature type="domain" description="Integrase catalytic" evidence="15">
    <location>
        <begin position="1613"/>
        <end position="1772"/>
    </location>
</feature>
<evidence type="ECO:0000313" key="16">
    <source>
        <dbReference type="EMBL" id="UYV60283.1"/>
    </source>
</evidence>
<dbReference type="InterPro" id="IPR036875">
    <property type="entry name" value="Znf_CCHC_sf"/>
</dbReference>
<dbReference type="Gene3D" id="2.40.70.10">
    <property type="entry name" value="Acid Proteases"/>
    <property type="match status" value="1"/>
</dbReference>
<dbReference type="Pfam" id="PF13975">
    <property type="entry name" value="gag-asp_proteas"/>
    <property type="match status" value="1"/>
</dbReference>
<dbReference type="SUPFAM" id="SSF53098">
    <property type="entry name" value="Ribonuclease H-like"/>
    <property type="match status" value="2"/>
</dbReference>
<keyword evidence="8" id="KW-0238">DNA-binding</keyword>
<dbReference type="InterPro" id="IPR054465">
    <property type="entry name" value="Integrase_p58-like_C"/>
</dbReference>
<organism evidence="16 17">
    <name type="scientific">Cordylochernes scorpioides</name>
    <dbReference type="NCBI Taxonomy" id="51811"/>
    <lineage>
        <taxon>Eukaryota</taxon>
        <taxon>Metazoa</taxon>
        <taxon>Ecdysozoa</taxon>
        <taxon>Arthropoda</taxon>
        <taxon>Chelicerata</taxon>
        <taxon>Arachnida</taxon>
        <taxon>Pseudoscorpiones</taxon>
        <taxon>Cheliferoidea</taxon>
        <taxon>Chernetidae</taxon>
        <taxon>Cordylochernes</taxon>
    </lineage>
</organism>
<feature type="coiled-coil region" evidence="11">
    <location>
        <begin position="493"/>
        <end position="520"/>
    </location>
</feature>
<dbReference type="EC" id="2.7.7.49" evidence="1"/>
<dbReference type="InterPro" id="IPR041577">
    <property type="entry name" value="RT_RNaseH_2"/>
</dbReference>
<dbReference type="InterPro" id="IPR000477">
    <property type="entry name" value="RT_dom"/>
</dbReference>
<name>A0ABY6JXC0_9ARAC</name>
<dbReference type="Gene3D" id="1.10.340.70">
    <property type="match status" value="1"/>
</dbReference>
<evidence type="ECO:0000259" key="15">
    <source>
        <dbReference type="PROSITE" id="PS50994"/>
    </source>
</evidence>
<keyword evidence="4" id="KW-0548">Nucleotidyltransferase</keyword>
<sequence>MAKFIPFKSEGIWCYYLRDGSGQNAQCIACKRILKCVGGSTKGLHVHQKAVHGIETSKRKVKDEVDTQIPAKKTPKISILDHFSSVSIDRSTDAVLARMIALDGLPFSVFVTSKDLRKCFNALGHEIPLSAETIKIKVCRYADTFREEVVRELQMEKEKGQLFSLTLDEWTSIRSKRYLNINIHSRTKVWNLGLTRISGVFSSEQCKYVIGAELLEFGIDFETDIVCVTTDGCAMMVKLGHIIGPLQQLCYAHGLHLAVMDVLYAKKKERVVPEFVSATVNEAESDLSEDDNEDTSPFNVSLEVAHPSFPEAIYPQSPVFSKKNINEVTKKARVVVKLFKRSPLKNEILLNYMRQDNRISTISGGESGLRLWKEPDSCHLVCMPVETRGQKMASEELLKQFMGLMRQEREQEKEEEERRREQEREEKLKRREEKEEKLKREKEEEERRREQEKEEKLKRREEKEEKWAKMLSGIRVELKGELAALDSKMGEINIALESEVDERRGEFKRLEDELARLKSNGGFVAGTASAVLKITPPTFDGQSSFGNYMRQFEAVSLNNGWGEAERAINLIVALRGPALDLLQTIPEQDQRSYVSLVSALELRFGDQHSRHVFQSQLKLRRQKMGESLQEFEADLKRLCLMAYPSAPIDFIDQWVAQTFIEGIRNVEVQKTLRLTSFNTSREALIRALEIDAAFKISDSGPPRVRKSELTEEDGAVGGSRDSGIEEIIKRLDKLEEAVKHRRRPVGPCFRCGKMGHLKSQCTSRMRRAWDTLMIEIIVNSKKIKATVDTGAMVSLIRKDALRTAPRPLHRKMMLRTVTGDTAPIEGELDVDIRLGGTRFDHRVLVADIEDEFILGMDIIREHGFTFDPTQGILRLGDESFVLSTEGEKCEGVRLFACENGCVSGNCEGVIMTVAEAPLGSGVGLIEPTCDARQNLLVARAIVKTTDKKVPVRLANVFPSGISIRKGDFLAVCSPISRIATTEGTNCQSRVNRVGQTKLEIDLKDLTEDEARMARAFIKKNQDDFSTGNGKLGRTDLVQHKIYTGNARPVRQPPRRVPMAKRDEVVGLLHKLKQDGVIEESNSPWSSPVVLVTKKDGSTRFCVDYRKLNEVTKKDSYPLPRIDDTLTTLAGSSWFSTLDLKSGYWQVGVHPADREKTAFSTGNGLYQFTVMPFGLCNAPATFERLMELVLRGLTWKTCLVYLDDVMVMGRTFGEHLKNLQEIFNRFKAANLGLNPRKCQLFQKKVEFLGHTVSAKGIQTSESKILAIRDWPKPKDKHELRSFLGLCTYYRRFVEGFADIAAPLHRLTEAKSTFHWNQDCESAFVTLKGGLCSSPVLVYPQPGMRFVLDTDASNSGIGAVLSQVQDGEERVIEYYSKILTKPERNYCATRRELLAIVRSVEHFHRWRDGWKSCSSTIFKLDTGLGKDITMRMRCPEDLAEVASIAKKIDKNESEATSRGTTVVPSDEWTPASCRASQQQDLNIGPIFESKENGNLRPSWEIISDKSPALKALWAQWDSLRVENGLLKRVWESADGRSTKMQLVVPEVKIPCVLREVHSGASGSHFGVTKTLRKVRERFYWVYCREDVENWCRRCTTCAASKGPQTRSRGKMREYNVGAPFERIAIDVAGPFPVTEGGNKYLLVAMDYFTKWPEVYAIPNQEAATVARVLVDNLICRFGVPLELHSDQGRNFESEIFRELCQVLGIWKTRTTPLHPQSDGMVERFNKTMVEHLSKVVEQNQRDWDRRLPLFLMAYRAAIHETTGQTPAKVMFGRELRLPCDLEFGTPGGPPVEVTSYVGELRGVLSETHKLVREKIQLASHRMKTHYDLKANHEGFKENDLVWMFNPKRKRGLSPKLTPMWEGPYKVVKRINDLVYRIQRSSKAKPRVVHLSRLALFQGEQS</sequence>
<dbReference type="InterPro" id="IPR036397">
    <property type="entry name" value="RNaseH_sf"/>
</dbReference>
<keyword evidence="7" id="KW-0378">Hydrolase</keyword>
<reference evidence="16 17" key="1">
    <citation type="submission" date="2022-01" db="EMBL/GenBank/DDBJ databases">
        <title>A chromosomal length assembly of Cordylochernes scorpioides.</title>
        <authorList>
            <person name="Zeh D."/>
            <person name="Zeh J."/>
        </authorList>
    </citation>
    <scope>NUCLEOTIDE SEQUENCE [LARGE SCALE GENOMIC DNA]</scope>
    <source>
        <strain evidence="16">IN4F17</strain>
        <tissue evidence="16">Whole Body</tissue>
    </source>
</reference>
<protein>
    <recommendedName>
        <fullName evidence="1">RNA-directed DNA polymerase</fullName>
        <ecNumber evidence="1">2.7.7.49</ecNumber>
    </recommendedName>
</protein>
<evidence type="ECO:0000313" key="17">
    <source>
        <dbReference type="Proteomes" id="UP001235939"/>
    </source>
</evidence>
<dbReference type="InterPro" id="IPR041588">
    <property type="entry name" value="Integrase_H2C2"/>
</dbReference>
<evidence type="ECO:0000256" key="2">
    <source>
        <dbReference type="ARBA" id="ARBA00022670"/>
    </source>
</evidence>
<dbReference type="SUPFAM" id="SSF56672">
    <property type="entry name" value="DNA/RNA polymerases"/>
    <property type="match status" value="1"/>
</dbReference>
<dbReference type="PROSITE" id="PS50878">
    <property type="entry name" value="RT_POL"/>
    <property type="match status" value="1"/>
</dbReference>
<dbReference type="InterPro" id="IPR048270">
    <property type="entry name" value="PNMA_C"/>
</dbReference>
<evidence type="ECO:0000256" key="6">
    <source>
        <dbReference type="ARBA" id="ARBA00022750"/>
    </source>
</evidence>
<dbReference type="Pfam" id="PF14893">
    <property type="entry name" value="PNMA"/>
    <property type="match status" value="1"/>
</dbReference>
<feature type="domain" description="CCHC-type" evidence="13">
    <location>
        <begin position="748"/>
        <end position="763"/>
    </location>
</feature>
<dbReference type="SMART" id="SM00343">
    <property type="entry name" value="ZnF_C2HC"/>
    <property type="match status" value="1"/>
</dbReference>
<dbReference type="PANTHER" id="PTHR37984">
    <property type="entry name" value="PROTEIN CBG26694"/>
    <property type="match status" value="1"/>
</dbReference>
<dbReference type="CDD" id="cd01647">
    <property type="entry name" value="RT_LTR"/>
    <property type="match status" value="1"/>
</dbReference>
<evidence type="ECO:0000259" key="14">
    <source>
        <dbReference type="PROSITE" id="PS50878"/>
    </source>
</evidence>
<dbReference type="Gene3D" id="3.30.70.270">
    <property type="match status" value="2"/>
</dbReference>
<keyword evidence="11" id="KW-0175">Coiled coil</keyword>
<dbReference type="InterPro" id="IPR012337">
    <property type="entry name" value="RNaseH-like_sf"/>
</dbReference>
<keyword evidence="2" id="KW-0645">Protease</keyword>
<keyword evidence="9" id="KW-0511">Multifunctional enzyme</keyword>
<dbReference type="InterPro" id="IPR043128">
    <property type="entry name" value="Rev_trsase/Diguanyl_cyclase"/>
</dbReference>
<dbReference type="CDD" id="cd00303">
    <property type="entry name" value="retropepsin_like"/>
    <property type="match status" value="1"/>
</dbReference>
<gene>
    <name evidence="16" type="ORF">LAZ67_1000718</name>
</gene>
<dbReference type="Gene3D" id="3.10.10.10">
    <property type="entry name" value="HIV Type 1 Reverse Transcriptase, subunit A, domain 1"/>
    <property type="match status" value="1"/>
</dbReference>
<dbReference type="Pfam" id="PF00665">
    <property type="entry name" value="rve"/>
    <property type="match status" value="1"/>
</dbReference>
<dbReference type="InterPro" id="IPR001878">
    <property type="entry name" value="Znf_CCHC"/>
</dbReference>
<keyword evidence="6" id="KW-0064">Aspartyl protease</keyword>
<dbReference type="PANTHER" id="PTHR37984:SF5">
    <property type="entry name" value="PROTEIN NYNRIN-LIKE"/>
    <property type="match status" value="1"/>
</dbReference>
<dbReference type="Proteomes" id="UP001235939">
    <property type="component" value="Chromosome 01"/>
</dbReference>
<dbReference type="Pfam" id="PF22938">
    <property type="entry name" value="Integrase_p58_C"/>
    <property type="match status" value="1"/>
</dbReference>
<dbReference type="SUPFAM" id="SSF50630">
    <property type="entry name" value="Acid proteases"/>
    <property type="match status" value="1"/>
</dbReference>
<proteinExistence type="predicted"/>
<evidence type="ECO:0000256" key="4">
    <source>
        <dbReference type="ARBA" id="ARBA00022695"/>
    </source>
</evidence>
<keyword evidence="10" id="KW-0479">Metal-binding</keyword>
<evidence type="ECO:0000259" key="13">
    <source>
        <dbReference type="PROSITE" id="PS50158"/>
    </source>
</evidence>
<evidence type="ECO:0000256" key="9">
    <source>
        <dbReference type="ARBA" id="ARBA00023268"/>
    </source>
</evidence>
<feature type="region of interest" description="Disordered" evidence="12">
    <location>
        <begin position="701"/>
        <end position="720"/>
    </location>
</feature>
<dbReference type="InterPro" id="IPR001584">
    <property type="entry name" value="Integrase_cat-core"/>
</dbReference>
<feature type="non-terminal residue" evidence="16">
    <location>
        <position position="1"/>
    </location>
</feature>
<keyword evidence="5" id="KW-0540">Nuclease</keyword>
<dbReference type="InterPro" id="IPR021109">
    <property type="entry name" value="Peptidase_aspartic_dom_sf"/>
</dbReference>
<dbReference type="Pfam" id="PF00098">
    <property type="entry name" value="zf-CCHC"/>
    <property type="match status" value="1"/>
</dbReference>
<evidence type="ECO:0000256" key="5">
    <source>
        <dbReference type="ARBA" id="ARBA00022722"/>
    </source>
</evidence>
<feature type="domain" description="Reverse transcriptase" evidence="14">
    <location>
        <begin position="1072"/>
        <end position="1251"/>
    </location>
</feature>
<evidence type="ECO:0000256" key="3">
    <source>
        <dbReference type="ARBA" id="ARBA00022679"/>
    </source>
</evidence>
<keyword evidence="7" id="KW-0255">Endonuclease</keyword>
<evidence type="ECO:0000256" key="10">
    <source>
        <dbReference type="PROSITE-ProRule" id="PRU00047"/>
    </source>
</evidence>
<dbReference type="Pfam" id="PF17921">
    <property type="entry name" value="Integrase_H2C2"/>
    <property type="match status" value="1"/>
</dbReference>
<evidence type="ECO:0000256" key="12">
    <source>
        <dbReference type="SAM" id="MobiDB-lite"/>
    </source>
</evidence>
<dbReference type="EMBL" id="CP092863">
    <property type="protein sequence ID" value="UYV60283.1"/>
    <property type="molecule type" value="Genomic_DNA"/>
</dbReference>
<evidence type="ECO:0000256" key="7">
    <source>
        <dbReference type="ARBA" id="ARBA00022759"/>
    </source>
</evidence>
<dbReference type="PROSITE" id="PS50158">
    <property type="entry name" value="ZF_CCHC"/>
    <property type="match status" value="1"/>
</dbReference>
<dbReference type="InterPro" id="IPR050951">
    <property type="entry name" value="Retrovirus_Pol_polyprotein"/>
</dbReference>
<keyword evidence="3" id="KW-0808">Transferase</keyword>
<accession>A0ABY6JXC0</accession>
<dbReference type="PROSITE" id="PS50994">
    <property type="entry name" value="INTEGRASE"/>
    <property type="match status" value="1"/>
</dbReference>
<dbReference type="SUPFAM" id="SSF57756">
    <property type="entry name" value="Retrovirus zinc finger-like domains"/>
    <property type="match status" value="1"/>
</dbReference>
<evidence type="ECO:0000256" key="11">
    <source>
        <dbReference type="SAM" id="Coils"/>
    </source>
</evidence>
<dbReference type="Gene3D" id="3.10.20.370">
    <property type="match status" value="1"/>
</dbReference>